<dbReference type="SUPFAM" id="SSF52266">
    <property type="entry name" value="SGNH hydrolase"/>
    <property type="match status" value="1"/>
</dbReference>
<evidence type="ECO:0000313" key="4">
    <source>
        <dbReference type="Proteomes" id="UP000076532"/>
    </source>
</evidence>
<keyword evidence="2" id="KW-0732">Signal</keyword>
<dbReference type="Gene3D" id="3.40.50.1110">
    <property type="entry name" value="SGNH hydrolase"/>
    <property type="match status" value="1"/>
</dbReference>
<dbReference type="Pfam" id="PF00657">
    <property type="entry name" value="Lipase_GDSL"/>
    <property type="match status" value="1"/>
</dbReference>
<dbReference type="PANTHER" id="PTHR45648">
    <property type="entry name" value="GDSL LIPASE/ACYLHYDROLASE FAMILY PROTEIN (AFU_ORTHOLOGUE AFUA_4G14700)"/>
    <property type="match status" value="1"/>
</dbReference>
<feature type="chain" id="PRO_5007878914" evidence="2">
    <location>
        <begin position="22"/>
        <end position="308"/>
    </location>
</feature>
<reference evidence="3 4" key="1">
    <citation type="journal article" date="2016" name="Mol. Biol. Evol.">
        <title>Comparative Genomics of Early-Diverging Mushroom-Forming Fungi Provides Insights into the Origins of Lignocellulose Decay Capabilities.</title>
        <authorList>
            <person name="Nagy L.G."/>
            <person name="Riley R."/>
            <person name="Tritt A."/>
            <person name="Adam C."/>
            <person name="Daum C."/>
            <person name="Floudas D."/>
            <person name="Sun H."/>
            <person name="Yadav J.S."/>
            <person name="Pangilinan J."/>
            <person name="Larsson K.H."/>
            <person name="Matsuura K."/>
            <person name="Barry K."/>
            <person name="Labutti K."/>
            <person name="Kuo R."/>
            <person name="Ohm R.A."/>
            <person name="Bhattacharya S.S."/>
            <person name="Shirouzu T."/>
            <person name="Yoshinaga Y."/>
            <person name="Martin F.M."/>
            <person name="Grigoriev I.V."/>
            <person name="Hibbett D.S."/>
        </authorList>
    </citation>
    <scope>NUCLEOTIDE SEQUENCE [LARGE SCALE GENOMIC DNA]</scope>
    <source>
        <strain evidence="3 4">CBS 109695</strain>
    </source>
</reference>
<dbReference type="OrthoDB" id="1600564at2759"/>
<keyword evidence="4" id="KW-1185">Reference proteome</keyword>
<dbReference type="GO" id="GO:0016788">
    <property type="term" value="F:hydrolase activity, acting on ester bonds"/>
    <property type="evidence" value="ECO:0007669"/>
    <property type="project" value="InterPro"/>
</dbReference>
<dbReference type="AlphaFoldDB" id="A0A166R1R7"/>
<proteinExistence type="predicted"/>
<name>A0A166R1R7_9AGAM</name>
<sequence>MIFTSWLVLILLSGAIHVSFAKITNVVLFGDSYTADGGVQWPWYLGLYGNFTIWNYAVGGAVCSNSLTPLNGVPDVSSGQKAWFIEDHITDVGTSKQKLHLDPEEFTVVMFVGTNDVGINSFVTGSQSANISLSDVANCQLSSIRNLHALGARNFILNSLIPLQLTGLYNGSSDPVIYWPIEHNGTAWHIEIIKLVSNLNRILKDGVAALNEEWKDGEGKVEFFDTYGFFEEVYHHPAKYFNGSITPDVVGHCHQCPVATDWHFCGIGDCTPAERDSYMWWDELHPSEQTGRNLAAEILKKIEGKSKY</sequence>
<evidence type="ECO:0000313" key="3">
    <source>
        <dbReference type="EMBL" id="KZP27802.1"/>
    </source>
</evidence>
<keyword evidence="1" id="KW-0378">Hydrolase</keyword>
<dbReference type="PANTHER" id="PTHR45648:SF22">
    <property type="entry name" value="GDSL LIPASE_ACYLHYDROLASE FAMILY PROTEIN (AFU_ORTHOLOGUE AFUA_4G14700)"/>
    <property type="match status" value="1"/>
</dbReference>
<gene>
    <name evidence="3" type="ORF">FIBSPDRAFT_917861</name>
</gene>
<organism evidence="3 4">
    <name type="scientific">Athelia psychrophila</name>
    <dbReference type="NCBI Taxonomy" id="1759441"/>
    <lineage>
        <taxon>Eukaryota</taxon>
        <taxon>Fungi</taxon>
        <taxon>Dikarya</taxon>
        <taxon>Basidiomycota</taxon>
        <taxon>Agaricomycotina</taxon>
        <taxon>Agaricomycetes</taxon>
        <taxon>Agaricomycetidae</taxon>
        <taxon>Atheliales</taxon>
        <taxon>Atheliaceae</taxon>
        <taxon>Athelia</taxon>
    </lineage>
</organism>
<protein>
    <submittedName>
        <fullName evidence="3">Carbohydrate esterase family 16 protein</fullName>
    </submittedName>
</protein>
<dbReference type="Proteomes" id="UP000076532">
    <property type="component" value="Unassembled WGS sequence"/>
</dbReference>
<dbReference type="EMBL" id="KV417507">
    <property type="protein sequence ID" value="KZP27802.1"/>
    <property type="molecule type" value="Genomic_DNA"/>
</dbReference>
<dbReference type="InterPro" id="IPR051058">
    <property type="entry name" value="GDSL_Est/Lipase"/>
</dbReference>
<evidence type="ECO:0000256" key="1">
    <source>
        <dbReference type="ARBA" id="ARBA00022801"/>
    </source>
</evidence>
<dbReference type="InterPro" id="IPR036514">
    <property type="entry name" value="SGNH_hydro_sf"/>
</dbReference>
<dbReference type="InterPro" id="IPR001087">
    <property type="entry name" value="GDSL"/>
</dbReference>
<accession>A0A166R1R7</accession>
<feature type="signal peptide" evidence="2">
    <location>
        <begin position="1"/>
        <end position="21"/>
    </location>
</feature>
<evidence type="ECO:0000256" key="2">
    <source>
        <dbReference type="SAM" id="SignalP"/>
    </source>
</evidence>